<dbReference type="PANTHER" id="PTHR46766:SF1">
    <property type="entry name" value="GLUTAMINE-RICH PROTEIN 2"/>
    <property type="match status" value="1"/>
</dbReference>
<feature type="domain" description="PPE family C-terminal" evidence="3">
    <location>
        <begin position="334"/>
        <end position="413"/>
    </location>
</feature>
<dbReference type="FunFam" id="1.20.1260.20:FF:000001">
    <property type="entry name" value="PPE family protein PPE41"/>
    <property type="match status" value="1"/>
</dbReference>
<dbReference type="GO" id="GO:0052572">
    <property type="term" value="P:response to host immune response"/>
    <property type="evidence" value="ECO:0007669"/>
    <property type="project" value="TreeGrafter"/>
</dbReference>
<accession>A0A3S4BZW0</accession>
<organism evidence="4 5">
    <name type="scientific">Mycobacterium basiliense</name>
    <dbReference type="NCBI Taxonomy" id="2094119"/>
    <lineage>
        <taxon>Bacteria</taxon>
        <taxon>Bacillati</taxon>
        <taxon>Actinomycetota</taxon>
        <taxon>Actinomycetes</taxon>
        <taxon>Mycobacteriales</taxon>
        <taxon>Mycobacteriaceae</taxon>
        <taxon>Mycobacterium</taxon>
    </lineage>
</organism>
<protein>
    <submittedName>
        <fullName evidence="4">Putative PPE family protein PPE29</fullName>
    </submittedName>
</protein>
<comment type="similarity">
    <text evidence="1">Belongs to the mycobacterial PPE family.</text>
</comment>
<feature type="domain" description="PPE" evidence="2">
    <location>
        <begin position="3"/>
        <end position="166"/>
    </location>
</feature>
<evidence type="ECO:0000259" key="3">
    <source>
        <dbReference type="Pfam" id="PF12484"/>
    </source>
</evidence>
<keyword evidence="5" id="KW-1185">Reference proteome</keyword>
<dbReference type="Gene3D" id="1.20.1260.20">
    <property type="entry name" value="PPE superfamily"/>
    <property type="match status" value="1"/>
</dbReference>
<sequence length="417" mass="40786">MLDFAQLPPEINSALMYSGPGSGPLLAAAAAWEGLAGELRTSATTYGQLVESLIDGPWVGPSSAAMAAAAAPQVAWLSDTAGQAEFAAAQAVAAAGAYEAAFGATVPPPEIAANRALLMALLATNFLGQNTAAIAATEAQYAEMWAQDATAMYGYAGSSAAATDLTPFTPAAETVNQAGLAAQGASVAQAVNSAVTTDGMYTISHALMGLAGLTNEPPWLSSPEALMEAVGLSGHTFNSNGDGIIVAGALGDITGAITGSSEVDAGSVIDGFSKMISPTRLFATTFQTIQGIEHNFEGIAKSAAESAAKAAEGAAKALPAALPALPTAGLGGIVGKAASVGGLSVPAAWTGTTPAATPAVLTSFNGLGAAAAAGEPGSHAVGGLPVMGSGAGRGFNNFAAPRYGFKPTVIAHPPAAG</sequence>
<evidence type="ECO:0000256" key="1">
    <source>
        <dbReference type="ARBA" id="ARBA00010652"/>
    </source>
</evidence>
<reference evidence="5" key="1">
    <citation type="submission" date="2018-02" db="EMBL/GenBank/DDBJ databases">
        <authorList>
            <person name="Seth-Smith MB H."/>
            <person name="Seth-Smith H."/>
        </authorList>
    </citation>
    <scope>NUCLEOTIDE SEQUENCE [LARGE SCALE GENOMIC DNA]</scope>
</reference>
<dbReference type="Pfam" id="PF00823">
    <property type="entry name" value="PPE"/>
    <property type="match status" value="1"/>
</dbReference>
<evidence type="ECO:0000259" key="2">
    <source>
        <dbReference type="Pfam" id="PF00823"/>
    </source>
</evidence>
<proteinExistence type="inferred from homology"/>
<dbReference type="SUPFAM" id="SSF140459">
    <property type="entry name" value="PE/PPE dimer-like"/>
    <property type="match status" value="1"/>
</dbReference>
<dbReference type="PANTHER" id="PTHR46766">
    <property type="entry name" value="GLUTAMINE-RICH PROTEIN 2"/>
    <property type="match status" value="1"/>
</dbReference>
<dbReference type="InterPro" id="IPR022171">
    <property type="entry name" value="PPE_C"/>
</dbReference>
<dbReference type="RefSeq" id="WP_232021936.1">
    <property type="nucleotide sequence ID" value="NZ_CBCSKE010000003.1"/>
</dbReference>
<dbReference type="InterPro" id="IPR038332">
    <property type="entry name" value="PPE_sf"/>
</dbReference>
<dbReference type="AlphaFoldDB" id="A0A3S4BZW0"/>
<dbReference type="InterPro" id="IPR000030">
    <property type="entry name" value="PPE_dom"/>
</dbReference>
<dbReference type="Proteomes" id="UP000269998">
    <property type="component" value="Chromosome"/>
</dbReference>
<evidence type="ECO:0000313" key="4">
    <source>
        <dbReference type="EMBL" id="VDM90909.1"/>
    </source>
</evidence>
<dbReference type="KEGG" id="mbai:MB901379_04518"/>
<gene>
    <name evidence="4" type="ORF">MB901379_04518</name>
</gene>
<dbReference type="Pfam" id="PF12484">
    <property type="entry name" value="PPE-SVP"/>
    <property type="match status" value="1"/>
</dbReference>
<dbReference type="EMBL" id="LR130759">
    <property type="protein sequence ID" value="VDM90909.1"/>
    <property type="molecule type" value="Genomic_DNA"/>
</dbReference>
<evidence type="ECO:0000313" key="5">
    <source>
        <dbReference type="Proteomes" id="UP000269998"/>
    </source>
</evidence>
<name>A0A3S4BZW0_9MYCO</name>